<dbReference type="PANTHER" id="PTHR46663:SF2">
    <property type="entry name" value="GGDEF DOMAIN-CONTAINING PROTEIN"/>
    <property type="match status" value="1"/>
</dbReference>
<dbReference type="InterPro" id="IPR052163">
    <property type="entry name" value="DGC-Regulatory_Protein"/>
</dbReference>
<organism evidence="3 4">
    <name type="scientific">Marinitoga hydrogenitolerans (strain DSM 16785 / JCM 12826 / AT1271)</name>
    <dbReference type="NCBI Taxonomy" id="1122195"/>
    <lineage>
        <taxon>Bacteria</taxon>
        <taxon>Thermotogati</taxon>
        <taxon>Thermotogota</taxon>
        <taxon>Thermotogae</taxon>
        <taxon>Petrotogales</taxon>
        <taxon>Petrotogaceae</taxon>
        <taxon>Marinitoga</taxon>
    </lineage>
</organism>
<protein>
    <submittedName>
        <fullName evidence="3">Diguanylate cyclase (GGDEF) domain-containing protein</fullName>
    </submittedName>
</protein>
<dbReference type="PANTHER" id="PTHR46663">
    <property type="entry name" value="DIGUANYLATE CYCLASE DGCT-RELATED"/>
    <property type="match status" value="1"/>
</dbReference>
<dbReference type="OrthoDB" id="45260at2"/>
<keyword evidence="1" id="KW-0812">Transmembrane</keyword>
<evidence type="ECO:0000259" key="2">
    <source>
        <dbReference type="PROSITE" id="PS50887"/>
    </source>
</evidence>
<dbReference type="RefSeq" id="WP_072865891.1">
    <property type="nucleotide sequence ID" value="NZ_FQUI01000046.1"/>
</dbReference>
<proteinExistence type="predicted"/>
<dbReference type="InterPro" id="IPR043128">
    <property type="entry name" value="Rev_trsase/Diguanyl_cyclase"/>
</dbReference>
<dbReference type="EMBL" id="FQUI01000046">
    <property type="protein sequence ID" value="SHF20575.1"/>
    <property type="molecule type" value="Genomic_DNA"/>
</dbReference>
<evidence type="ECO:0000313" key="3">
    <source>
        <dbReference type="EMBL" id="SHF20575.1"/>
    </source>
</evidence>
<dbReference type="NCBIfam" id="TIGR00254">
    <property type="entry name" value="GGDEF"/>
    <property type="match status" value="1"/>
</dbReference>
<sequence>MKSKFYNILIISLLLGGILFIFINTLIQISIEQKILYDMKSSINIIKNISSTVFHLQKERGLVNIYLNGEESIYNNILQENILVDENLKKLKNFNLTNTMYSMDVKLLENKINSIRQNYKKNKLTPIDTFLEYTQIINNLIDLYIYPIKEPTTSAIGKYLTSIYFLEKIKEYAGEFRGIFSSIIKKENISDTEYFLLDRSFYMLTEFPTFNGFPLSKETYNKIKKVESEYIYKDIMNYYELFENKSKDLLTLNPETVFNNLTNLVDFFQTMIDEELSTLEVKVNTNIKYKKNSIFIDFLLLIFSIILFVFILKNYYKLINTKNKLKYLASHDRLTNLSNRNLFFEKAENILALADRNNLKYAIMFIDIDNFKKVNDYFGHDNGDTILKNFANILKRYLRTSDVISRFGGDEFLILMQYKKIEDIFVVAKKLNEKMYKKFTNKNSSFFTSLSIGISLFPEHSKNLDELIKYADIAMYEAKKTKNNIKIYKPGD</sequence>
<dbReference type="Proteomes" id="UP000184334">
    <property type="component" value="Unassembled WGS sequence"/>
</dbReference>
<feature type="transmembrane region" description="Helical" evidence="1">
    <location>
        <begin position="294"/>
        <end position="316"/>
    </location>
</feature>
<dbReference type="Gene3D" id="3.30.70.270">
    <property type="match status" value="1"/>
</dbReference>
<keyword evidence="1" id="KW-0472">Membrane</keyword>
<dbReference type="InterPro" id="IPR029787">
    <property type="entry name" value="Nucleotide_cyclase"/>
</dbReference>
<evidence type="ECO:0000256" key="1">
    <source>
        <dbReference type="SAM" id="Phobius"/>
    </source>
</evidence>
<dbReference type="STRING" id="1122195.SAMN02745164_02000"/>
<dbReference type="InterPro" id="IPR013587">
    <property type="entry name" value="Nitrate/nitrite_sensing"/>
</dbReference>
<dbReference type="CDD" id="cd01949">
    <property type="entry name" value="GGDEF"/>
    <property type="match status" value="1"/>
</dbReference>
<evidence type="ECO:0000313" key="4">
    <source>
        <dbReference type="Proteomes" id="UP000184334"/>
    </source>
</evidence>
<accession>A0A1M4ZRN5</accession>
<feature type="domain" description="GGDEF" evidence="2">
    <location>
        <begin position="359"/>
        <end position="490"/>
    </location>
</feature>
<feature type="transmembrane region" description="Helical" evidence="1">
    <location>
        <begin position="6"/>
        <end position="27"/>
    </location>
</feature>
<dbReference type="PROSITE" id="PS50887">
    <property type="entry name" value="GGDEF"/>
    <property type="match status" value="1"/>
</dbReference>
<dbReference type="Pfam" id="PF08376">
    <property type="entry name" value="NIT"/>
    <property type="match status" value="1"/>
</dbReference>
<keyword evidence="1" id="KW-1133">Transmembrane helix</keyword>
<keyword evidence="4" id="KW-1185">Reference proteome</keyword>
<dbReference type="SUPFAM" id="SSF55073">
    <property type="entry name" value="Nucleotide cyclase"/>
    <property type="match status" value="1"/>
</dbReference>
<dbReference type="AlphaFoldDB" id="A0A1M4ZRN5"/>
<reference evidence="3" key="1">
    <citation type="submission" date="2016-11" db="EMBL/GenBank/DDBJ databases">
        <authorList>
            <person name="Varghese N."/>
            <person name="Submissions S."/>
        </authorList>
    </citation>
    <scope>NUCLEOTIDE SEQUENCE [LARGE SCALE GENOMIC DNA]</scope>
    <source>
        <strain evidence="3">DSM 16785</strain>
    </source>
</reference>
<dbReference type="Pfam" id="PF00990">
    <property type="entry name" value="GGDEF"/>
    <property type="match status" value="1"/>
</dbReference>
<dbReference type="FunFam" id="3.30.70.270:FF:000001">
    <property type="entry name" value="Diguanylate cyclase domain protein"/>
    <property type="match status" value="1"/>
</dbReference>
<name>A0A1M4ZRN5_MARH1</name>
<dbReference type="SMART" id="SM00267">
    <property type="entry name" value="GGDEF"/>
    <property type="match status" value="1"/>
</dbReference>
<gene>
    <name evidence="3" type="ORF">SAMN02745164_02000</name>
</gene>
<comment type="caution">
    <text evidence="3">The sequence shown here is derived from an EMBL/GenBank/DDBJ whole genome shotgun (WGS) entry which is preliminary data.</text>
</comment>
<dbReference type="InterPro" id="IPR000160">
    <property type="entry name" value="GGDEF_dom"/>
</dbReference>